<evidence type="ECO:0000313" key="2">
    <source>
        <dbReference type="EMBL" id="KAH3683785.1"/>
    </source>
</evidence>
<gene>
    <name evidence="2" type="ORF">WICPIJ_005241</name>
</gene>
<dbReference type="AlphaFoldDB" id="A0A9P8Q6C7"/>
<name>A0A9P8Q6C7_WICPI</name>
<accession>A0A9P8Q6C7</accession>
<feature type="transmembrane region" description="Helical" evidence="1">
    <location>
        <begin position="112"/>
        <end position="137"/>
    </location>
</feature>
<proteinExistence type="predicted"/>
<keyword evidence="3" id="KW-1185">Reference proteome</keyword>
<protein>
    <submittedName>
        <fullName evidence="2">Uncharacterized protein</fullName>
    </submittedName>
</protein>
<dbReference type="Proteomes" id="UP000774326">
    <property type="component" value="Unassembled WGS sequence"/>
</dbReference>
<sequence>MAMISTGTTIPTTQPMITLFFCVSPDDLPKLESENVEVEGAVITCPSEVYTLVTVTSLVMKLGEDVDVVVGVDEVELVVSVVEDATVDEVDGVMEVVLDGTIGVDELVAMEVLLLLLLLLLLVLVLLLLLVEVLLLVKVLLRLLLLELVVLALEELVCEDEAATADLVAGVELELVVLEDKSNTSGEEVAASPVEEVVAAAPNVLAMVAADVRDVVPVAASDTDAVETVPATAPLSSTVTPVLAAV</sequence>
<evidence type="ECO:0000256" key="1">
    <source>
        <dbReference type="SAM" id="Phobius"/>
    </source>
</evidence>
<reference evidence="2" key="2">
    <citation type="submission" date="2021-01" db="EMBL/GenBank/DDBJ databases">
        <authorList>
            <person name="Schikora-Tamarit M.A."/>
        </authorList>
    </citation>
    <scope>NUCLEOTIDE SEQUENCE</scope>
    <source>
        <strain evidence="2">CBS2887</strain>
    </source>
</reference>
<comment type="caution">
    <text evidence="2">The sequence shown here is derived from an EMBL/GenBank/DDBJ whole genome shotgun (WGS) entry which is preliminary data.</text>
</comment>
<organism evidence="2 3">
    <name type="scientific">Wickerhamomyces pijperi</name>
    <name type="common">Yeast</name>
    <name type="synonym">Pichia pijperi</name>
    <dbReference type="NCBI Taxonomy" id="599730"/>
    <lineage>
        <taxon>Eukaryota</taxon>
        <taxon>Fungi</taxon>
        <taxon>Dikarya</taxon>
        <taxon>Ascomycota</taxon>
        <taxon>Saccharomycotina</taxon>
        <taxon>Saccharomycetes</taxon>
        <taxon>Phaffomycetales</taxon>
        <taxon>Wickerhamomycetaceae</taxon>
        <taxon>Wickerhamomyces</taxon>
    </lineage>
</organism>
<dbReference type="EMBL" id="JAEUBG010002954">
    <property type="protein sequence ID" value="KAH3683785.1"/>
    <property type="molecule type" value="Genomic_DNA"/>
</dbReference>
<keyword evidence="1" id="KW-1133">Transmembrane helix</keyword>
<keyword evidence="1" id="KW-0472">Membrane</keyword>
<reference evidence="2" key="1">
    <citation type="journal article" date="2021" name="Open Biol.">
        <title>Shared evolutionary footprints suggest mitochondrial oxidative damage underlies multiple complex I losses in fungi.</title>
        <authorList>
            <person name="Schikora-Tamarit M.A."/>
            <person name="Marcet-Houben M."/>
            <person name="Nosek J."/>
            <person name="Gabaldon T."/>
        </authorList>
    </citation>
    <scope>NUCLEOTIDE SEQUENCE</scope>
    <source>
        <strain evidence="2">CBS2887</strain>
    </source>
</reference>
<keyword evidence="1" id="KW-0812">Transmembrane</keyword>
<evidence type="ECO:0000313" key="3">
    <source>
        <dbReference type="Proteomes" id="UP000774326"/>
    </source>
</evidence>